<dbReference type="InterPro" id="IPR036955">
    <property type="entry name" value="AP2/ERF_dom_sf"/>
</dbReference>
<organism evidence="1 2">
    <name type="scientific">Virgibacillus halodenitrificans</name>
    <name type="common">Bacillus halodenitrificans</name>
    <dbReference type="NCBI Taxonomy" id="1482"/>
    <lineage>
        <taxon>Bacteria</taxon>
        <taxon>Bacillati</taxon>
        <taxon>Bacillota</taxon>
        <taxon>Bacilli</taxon>
        <taxon>Bacillales</taxon>
        <taxon>Bacillaceae</taxon>
        <taxon>Virgibacillus</taxon>
    </lineage>
</organism>
<dbReference type="Gene3D" id="3.30.730.10">
    <property type="entry name" value="AP2/ERF domain"/>
    <property type="match status" value="1"/>
</dbReference>
<dbReference type="EMBL" id="JACWEZ010000006">
    <property type="protein sequence ID" value="MBD1223304.1"/>
    <property type="molecule type" value="Genomic_DNA"/>
</dbReference>
<comment type="caution">
    <text evidence="1">The sequence shown here is derived from an EMBL/GenBank/DDBJ whole genome shotgun (WGS) entry which is preliminary data.</text>
</comment>
<sequence>MCKRVENRLKGLKKHMEYDRIDGTRKSAFTAKLHKGNKSGHKGVNWIKSRKKWRAYIGFKGKQIFLGNYENKEDAIVARLKAEEKYYKPLLDDYKNEQT</sequence>
<dbReference type="Proteomes" id="UP000621631">
    <property type="component" value="Unassembled WGS sequence"/>
</dbReference>
<protein>
    <submittedName>
        <fullName evidence="1">HNH endonuclease</fullName>
    </submittedName>
</protein>
<evidence type="ECO:0000313" key="2">
    <source>
        <dbReference type="Proteomes" id="UP000621631"/>
    </source>
</evidence>
<keyword evidence="1" id="KW-0540">Nuclease</keyword>
<keyword evidence="1" id="KW-0255">Endonuclease</keyword>
<evidence type="ECO:0000313" key="1">
    <source>
        <dbReference type="EMBL" id="MBD1223304.1"/>
    </source>
</evidence>
<gene>
    <name evidence="1" type="ORF">IC602_11920</name>
</gene>
<keyword evidence="2" id="KW-1185">Reference proteome</keyword>
<proteinExistence type="predicted"/>
<keyword evidence="1" id="KW-0378">Hydrolase</keyword>
<dbReference type="SUPFAM" id="SSF54171">
    <property type="entry name" value="DNA-binding domain"/>
    <property type="match status" value="1"/>
</dbReference>
<dbReference type="GO" id="GO:0004519">
    <property type="term" value="F:endonuclease activity"/>
    <property type="evidence" value="ECO:0007669"/>
    <property type="project" value="UniProtKB-KW"/>
</dbReference>
<dbReference type="InterPro" id="IPR016177">
    <property type="entry name" value="DNA-bd_dom_sf"/>
</dbReference>
<dbReference type="RefSeq" id="WP_189778413.1">
    <property type="nucleotide sequence ID" value="NZ_JACWEZ010000006.1"/>
</dbReference>
<name>A0ABR7VN18_VIRHA</name>
<reference evidence="1 2" key="1">
    <citation type="submission" date="2020-09" db="EMBL/GenBank/DDBJ databases">
        <title>Draft Genome Sequences of Oil-Oxidizing Bacteria Halomonas titanicae, Marinobacter lutaoensis, and Virgibacillus halodenitrificans Isolated from Highly Saline Environments.</title>
        <authorList>
            <person name="Grouzdev D.S."/>
            <person name="Sokolova D.S."/>
            <person name="Semenova E.M."/>
            <person name="Borzenkov I.A."/>
            <person name="Bidzhieva S.K."/>
            <person name="Poltaraus A.B."/>
            <person name="Nazina T.N."/>
        </authorList>
    </citation>
    <scope>NUCLEOTIDE SEQUENCE [LARGE SCALE GENOMIC DNA]</scope>
    <source>
        <strain evidence="1 2">VKM B-3472D</strain>
    </source>
</reference>
<accession>A0ABR7VN18</accession>